<dbReference type="PANTHER" id="PTHR43081">
    <property type="entry name" value="ADENYLATE CYCLASE, TERMINAL-DIFFERENTIATION SPECIFIC-RELATED"/>
    <property type="match status" value="1"/>
</dbReference>
<keyword evidence="1" id="KW-1133">Transmembrane helix</keyword>
<accession>F5Y8K2</accession>
<dbReference type="eggNOG" id="COG4252">
    <property type="taxonomic scope" value="Bacteria"/>
</dbReference>
<dbReference type="AlphaFoldDB" id="F5Y8K2"/>
<evidence type="ECO:0000256" key="1">
    <source>
        <dbReference type="SAM" id="Phobius"/>
    </source>
</evidence>
<dbReference type="Proteomes" id="UP000009222">
    <property type="component" value="Chromosome"/>
</dbReference>
<organism evidence="3 4">
    <name type="scientific">Leadbettera azotonutricia (strain ATCC BAA-888 / DSM 13862 / ZAS-9)</name>
    <name type="common">Treponema azotonutricium</name>
    <dbReference type="NCBI Taxonomy" id="545695"/>
    <lineage>
        <taxon>Bacteria</taxon>
        <taxon>Pseudomonadati</taxon>
        <taxon>Spirochaetota</taxon>
        <taxon>Spirochaetia</taxon>
        <taxon>Spirochaetales</taxon>
        <taxon>Breznakiellaceae</taxon>
        <taxon>Leadbettera</taxon>
    </lineage>
</organism>
<feature type="transmembrane region" description="Helical" evidence="1">
    <location>
        <begin position="516"/>
        <end position="535"/>
    </location>
</feature>
<evidence type="ECO:0000313" key="4">
    <source>
        <dbReference type="Proteomes" id="UP000009222"/>
    </source>
</evidence>
<dbReference type="RefSeq" id="WP_015712251.1">
    <property type="nucleotide sequence ID" value="NC_015577.1"/>
</dbReference>
<dbReference type="Pfam" id="PF05226">
    <property type="entry name" value="CHASE2"/>
    <property type="match status" value="1"/>
</dbReference>
<keyword evidence="4" id="KW-1185">Reference proteome</keyword>
<dbReference type="InterPro" id="IPR050697">
    <property type="entry name" value="Adenylyl/Guanylyl_Cyclase_3/4"/>
</dbReference>
<feature type="transmembrane region" description="Helical" evidence="1">
    <location>
        <begin position="542"/>
        <end position="561"/>
    </location>
</feature>
<sequence>MTIRKLSILTAFGAAALFSLLYLAPFFAAAESKIYDVYLGFRPPRQRIQNVAFLDIDDQAIAQVGVFPWPRSVIADGLVRLKEYGIQAAIFDIEFIDKSPTQVDELYLQQGLAADYDRRFSEVGSGMAEILEAISAGQIGAAEASRYIDDVTLMVQEGRDTLYRETMQITRDNDLHLAEASALLGKVWGTLNLQEQFALEGEQAQRLALAEERFSYPIADPAGVGGGSAVDILPALPLFMEAVKGAGFTNVAIDSDGIRRRLYLARKVKGRWYLQLAFAPLVDMLGRPDIEVGKGRLVIKGSGGDTVIPLDKNGAMLLDWPRETYAKSYEHVSFVRLTILEEYQRHIEQYLGALAFIDKGAFPFIAEGAVSLRALFEEAELAKDAALAETSDAEFGRYIALRNQGFEALGVFTTRAFAYLEETVNSAADLEAIMGEAEYCNTLLEYLDTELHSTREQQAYLEGALDGKMCIIGRVDTGTTDIGVNPFHGEYVNVGTHGVLLDTILSGSFMQILPPWWSVILAFLLVPLVIVGISGRKPLLRILLGISSIALTLLITFALFYAKGLFLGPLGPALAMAAALIVRETIAFAGTEKEKVFIRSAFSRYLAPAVIDQIVADPSRLQLGGQRLEMTAIFTDVRSFSTISEALKDETGEPDPHKLVELLNFYLTRMSDIVLANQGTIDKYEGDAIIAFFGAPLHMENHASLAVRSALEMKKAEVLINKEAMEKGLLNADVAQALLAKKIINSVDEPLIFTRLGINTGMIVVGNMGTPNKMDYTIMGNSVNLAARLEGVNKQYNTGGILISGYTRKHLGDEFVLRRLDRVRVVGITTWVRLYEVMELTSEAGTDLLERIKLFDEGVDIFEKEKDWAKAAKLFKQYLALAPSDGPAKLYLARCQKFQKTPPDPKWEGVFNLDQK</sequence>
<dbReference type="PANTHER" id="PTHR43081:SF1">
    <property type="entry name" value="ADENYLATE CYCLASE, TERMINAL-DIFFERENTIATION SPECIFIC"/>
    <property type="match status" value="1"/>
</dbReference>
<dbReference type="PROSITE" id="PS50125">
    <property type="entry name" value="GUANYLATE_CYCLASE_2"/>
    <property type="match status" value="1"/>
</dbReference>
<evidence type="ECO:0000313" key="3">
    <source>
        <dbReference type="EMBL" id="AEF81564.1"/>
    </source>
</evidence>
<dbReference type="CDD" id="cd07302">
    <property type="entry name" value="CHD"/>
    <property type="match status" value="1"/>
</dbReference>
<dbReference type="SMART" id="SM00044">
    <property type="entry name" value="CYCc"/>
    <property type="match status" value="1"/>
</dbReference>
<dbReference type="GO" id="GO:0004016">
    <property type="term" value="F:adenylate cyclase activity"/>
    <property type="evidence" value="ECO:0007669"/>
    <property type="project" value="UniProtKB-ARBA"/>
</dbReference>
<dbReference type="GO" id="GO:0006171">
    <property type="term" value="P:cAMP biosynthetic process"/>
    <property type="evidence" value="ECO:0007669"/>
    <property type="project" value="TreeGrafter"/>
</dbReference>
<dbReference type="InParanoid" id="F5Y8K2"/>
<dbReference type="EMBL" id="CP001841">
    <property type="protein sequence ID" value="AEF81564.1"/>
    <property type="molecule type" value="Genomic_DNA"/>
</dbReference>
<dbReference type="OrthoDB" id="9806704at2"/>
<dbReference type="Gene3D" id="3.30.70.1230">
    <property type="entry name" value="Nucleotide cyclase"/>
    <property type="match status" value="1"/>
</dbReference>
<evidence type="ECO:0000259" key="2">
    <source>
        <dbReference type="PROSITE" id="PS50125"/>
    </source>
</evidence>
<dbReference type="eggNOG" id="COG2114">
    <property type="taxonomic scope" value="Bacteria"/>
</dbReference>
<dbReference type="SMART" id="SM01080">
    <property type="entry name" value="CHASE2"/>
    <property type="match status" value="1"/>
</dbReference>
<dbReference type="InterPro" id="IPR001054">
    <property type="entry name" value="A/G_cyclase"/>
</dbReference>
<reference evidence="3 4" key="2">
    <citation type="journal article" date="2011" name="ISME J.">
        <title>RNA-seq reveals cooperative metabolic interactions between two termite-gut spirochete species in co-culture.</title>
        <authorList>
            <person name="Rosenthal A.Z."/>
            <person name="Matson E.G."/>
            <person name="Eldar A."/>
            <person name="Leadbetter J.R."/>
        </authorList>
    </citation>
    <scope>NUCLEOTIDE SEQUENCE [LARGE SCALE GENOMIC DNA]</scope>
    <source>
        <strain evidence="4">ATCC BAA-888 / DSM 13862 / ZAS-9</strain>
    </source>
</reference>
<dbReference type="InterPro" id="IPR029787">
    <property type="entry name" value="Nucleotide_cyclase"/>
</dbReference>
<protein>
    <submittedName>
        <fullName evidence="3">Adenylate/guanylate cyclase catalytic domain protein</fullName>
    </submittedName>
</protein>
<dbReference type="Pfam" id="PF00211">
    <property type="entry name" value="Guanylate_cyc"/>
    <property type="match status" value="1"/>
</dbReference>
<dbReference type="InterPro" id="IPR007890">
    <property type="entry name" value="CHASE2"/>
</dbReference>
<dbReference type="STRING" id="545695.TREAZ_3316"/>
<dbReference type="HOGENOM" id="CLU_000445_85_1_12"/>
<keyword evidence="1" id="KW-0472">Membrane</keyword>
<gene>
    <name evidence="3" type="ordered locus">TREAZ_3316</name>
</gene>
<dbReference type="KEGG" id="taz:TREAZ_3316"/>
<dbReference type="SUPFAM" id="SSF55073">
    <property type="entry name" value="Nucleotide cyclase"/>
    <property type="match status" value="1"/>
</dbReference>
<reference evidence="4" key="1">
    <citation type="submission" date="2009-12" db="EMBL/GenBank/DDBJ databases">
        <title>Complete sequence of Treponema azotonutricium strain ZAS-9.</title>
        <authorList>
            <person name="Tetu S.G."/>
            <person name="Matson E."/>
            <person name="Ren Q."/>
            <person name="Seshadri R."/>
            <person name="Elbourne L."/>
            <person name="Hassan K.A."/>
            <person name="Durkin A."/>
            <person name="Radune D."/>
            <person name="Mohamoud Y."/>
            <person name="Shay R."/>
            <person name="Jin S."/>
            <person name="Zhang X."/>
            <person name="Lucey K."/>
            <person name="Ballor N.R."/>
            <person name="Ottesen E."/>
            <person name="Rosenthal R."/>
            <person name="Allen A."/>
            <person name="Leadbetter J.R."/>
            <person name="Paulsen I.T."/>
        </authorList>
    </citation>
    <scope>NUCLEOTIDE SEQUENCE [LARGE SCALE GENOMIC DNA]</scope>
    <source>
        <strain evidence="4">ATCC BAA-888 / DSM 13862 / ZAS-9</strain>
    </source>
</reference>
<keyword evidence="1" id="KW-0812">Transmembrane</keyword>
<proteinExistence type="predicted"/>
<dbReference type="GO" id="GO:0035556">
    <property type="term" value="P:intracellular signal transduction"/>
    <property type="evidence" value="ECO:0007669"/>
    <property type="project" value="InterPro"/>
</dbReference>
<feature type="domain" description="Guanylate cyclase" evidence="2">
    <location>
        <begin position="631"/>
        <end position="790"/>
    </location>
</feature>
<name>F5Y8K2_LEAAZ</name>